<dbReference type="InterPro" id="IPR018968">
    <property type="entry name" value="Phasin"/>
</dbReference>
<dbReference type="InterPro" id="IPR010127">
    <property type="entry name" value="Phasin_subfam-1"/>
</dbReference>
<proteinExistence type="predicted"/>
<sequence>MSTASSKKSTSTQDAMKPVEAAVNAGKESVEAFVKVSTDAASKQYEQAISMTQEQVEKTSASLFQNYNELTSVNQANFEAFVASSNSFAKGFEALSKQMLAMTQANMEQSLTASKKLMGAKTAQEFVDLQSEFTRGQIDKMLSESAKLTELSVQVANEAFQPLQARMHQNVEKMMKPAA</sequence>
<evidence type="ECO:0000259" key="1">
    <source>
        <dbReference type="Pfam" id="PF09361"/>
    </source>
</evidence>
<organism evidence="2 3">
    <name type="scientific">Aquibaculum arenosum</name>
    <dbReference type="NCBI Taxonomy" id="3032591"/>
    <lineage>
        <taxon>Bacteria</taxon>
        <taxon>Pseudomonadati</taxon>
        <taxon>Pseudomonadota</taxon>
        <taxon>Alphaproteobacteria</taxon>
        <taxon>Rhodospirillales</taxon>
        <taxon>Rhodovibrionaceae</taxon>
        <taxon>Aquibaculum</taxon>
    </lineage>
</organism>
<name>A0ABT5YHP3_9PROT</name>
<evidence type="ECO:0000313" key="2">
    <source>
        <dbReference type="EMBL" id="MDF2094453.1"/>
    </source>
</evidence>
<protein>
    <submittedName>
        <fullName evidence="2">Phasin family protein</fullName>
    </submittedName>
</protein>
<accession>A0ABT5YHP3</accession>
<keyword evidence="3" id="KW-1185">Reference proteome</keyword>
<dbReference type="Pfam" id="PF09361">
    <property type="entry name" value="Phasin_2"/>
    <property type="match status" value="1"/>
</dbReference>
<dbReference type="Proteomes" id="UP001215503">
    <property type="component" value="Unassembled WGS sequence"/>
</dbReference>
<comment type="caution">
    <text evidence="2">The sequence shown here is derived from an EMBL/GenBank/DDBJ whole genome shotgun (WGS) entry which is preliminary data.</text>
</comment>
<feature type="domain" description="Phasin" evidence="1">
    <location>
        <begin position="69"/>
        <end position="167"/>
    </location>
</feature>
<dbReference type="NCBIfam" id="TIGR01841">
    <property type="entry name" value="phasin"/>
    <property type="match status" value="1"/>
</dbReference>
<evidence type="ECO:0000313" key="3">
    <source>
        <dbReference type="Proteomes" id="UP001215503"/>
    </source>
</evidence>
<reference evidence="2 3" key="1">
    <citation type="submission" date="2023-03" db="EMBL/GenBank/DDBJ databases">
        <title>Fodinicurvata sp. CAU 1616 isolated from sea sendiment.</title>
        <authorList>
            <person name="Kim W."/>
        </authorList>
    </citation>
    <scope>NUCLEOTIDE SEQUENCE [LARGE SCALE GENOMIC DNA]</scope>
    <source>
        <strain evidence="2 3">CAU 1616</strain>
    </source>
</reference>
<gene>
    <name evidence="2" type="ORF">P2G67_00520</name>
</gene>
<dbReference type="EMBL" id="JARHUD010000001">
    <property type="protein sequence ID" value="MDF2094453.1"/>
    <property type="molecule type" value="Genomic_DNA"/>
</dbReference>
<dbReference type="RefSeq" id="WP_275818974.1">
    <property type="nucleotide sequence ID" value="NZ_JARHUD010000001.1"/>
</dbReference>